<feature type="region of interest" description="Disordered" evidence="5">
    <location>
        <begin position="310"/>
        <end position="343"/>
    </location>
</feature>
<evidence type="ECO:0000313" key="6">
    <source>
        <dbReference type="EMBL" id="EGG16096.1"/>
    </source>
</evidence>
<dbReference type="PANTHER" id="PTHR24113">
    <property type="entry name" value="RAN GTPASE-ACTIVATING PROTEIN 1"/>
    <property type="match status" value="1"/>
</dbReference>
<accession>F4Q8J6</accession>
<dbReference type="GO" id="GO:0003924">
    <property type="term" value="F:GTPase activity"/>
    <property type="evidence" value="ECO:0007669"/>
    <property type="project" value="InterPro"/>
</dbReference>
<proteinExistence type="predicted"/>
<organism evidence="6 7">
    <name type="scientific">Cavenderia fasciculata</name>
    <name type="common">Slime mold</name>
    <name type="synonym">Dictyostelium fasciculatum</name>
    <dbReference type="NCBI Taxonomy" id="261658"/>
    <lineage>
        <taxon>Eukaryota</taxon>
        <taxon>Amoebozoa</taxon>
        <taxon>Evosea</taxon>
        <taxon>Eumycetozoa</taxon>
        <taxon>Dictyostelia</taxon>
        <taxon>Acytosteliales</taxon>
        <taxon>Cavenderiaceae</taxon>
        <taxon>Cavenderia</taxon>
    </lineage>
</organism>
<dbReference type="GO" id="GO:0006913">
    <property type="term" value="P:nucleocytoplasmic transport"/>
    <property type="evidence" value="ECO:0007669"/>
    <property type="project" value="TreeGrafter"/>
</dbReference>
<dbReference type="OrthoDB" id="18325at2759"/>
<dbReference type="KEGG" id="dfa:DFA_09768"/>
<evidence type="ECO:0000256" key="4">
    <source>
        <dbReference type="SAM" id="Coils"/>
    </source>
</evidence>
<evidence type="ECO:0000256" key="1">
    <source>
        <dbReference type="ARBA" id="ARBA00022468"/>
    </source>
</evidence>
<dbReference type="Pfam" id="PF00071">
    <property type="entry name" value="Ras"/>
    <property type="match status" value="1"/>
</dbReference>
<dbReference type="OMA" id="FQWIPEI"/>
<dbReference type="PROSITE" id="PS51419">
    <property type="entry name" value="RAB"/>
    <property type="match status" value="1"/>
</dbReference>
<dbReference type="GO" id="GO:0005096">
    <property type="term" value="F:GTPase activator activity"/>
    <property type="evidence" value="ECO:0007669"/>
    <property type="project" value="UniProtKB-KW"/>
</dbReference>
<keyword evidence="2" id="KW-0433">Leucine-rich repeat</keyword>
<dbReference type="GO" id="GO:0005829">
    <property type="term" value="C:cytosol"/>
    <property type="evidence" value="ECO:0007669"/>
    <property type="project" value="TreeGrafter"/>
</dbReference>
<dbReference type="EMBL" id="GL883025">
    <property type="protein sequence ID" value="EGG16096.1"/>
    <property type="molecule type" value="Genomic_DNA"/>
</dbReference>
<sequence>MQFYNDDKVSIEASSYLFKKIGGHDPKTISKVLLQGKRHPLLCLDRNNLGDEGIIPIFRALKQNAIVESLDISSNNLTATSIGELCQALTSNKYIKYLKLENNGIGDSGAEKLANVIKNNGCSLKGLYLSDCQITSKGCSILALALESNTLIATLHLNSNPIGNEGISQLVKSLYSNSSIKSISCFFCSISDVGATRVIEYLEAHKKSISNLNIKGNKISPDNQEKINKLLLVKKIKEKKRLLKMEAKELINQEAERMVKIKMKDVNEKAKKQLDEKQKVLEKREEDLVSKEKVLNTKQTEISAKIKEFENKSKKTKDPKNEKSTTTNSHSSKNTSGVGKKKKNDSDTITIIIAGDKDKDKEVLLGYGQTVIDNIKVISDTDFEKTINGDVVIEGKSVNITFVNTSSNDRYSRLRALQYEHADAAMVVYTASDRVSFEDISFQWLPEINFMGKMPIFITSMQSDQRTTPPNTTDVSEQEGKEFAEKIGSANLYYEPLCAEDFRKMVTSMIKELSKKKKK</sequence>
<keyword evidence="4" id="KW-0175">Coiled coil</keyword>
<keyword evidence="7" id="KW-1185">Reference proteome</keyword>
<dbReference type="InterPro" id="IPR027417">
    <property type="entry name" value="P-loop_NTPase"/>
</dbReference>
<keyword evidence="3" id="KW-0677">Repeat</keyword>
<evidence type="ECO:0000256" key="2">
    <source>
        <dbReference type="ARBA" id="ARBA00022614"/>
    </source>
</evidence>
<dbReference type="Proteomes" id="UP000007797">
    <property type="component" value="Unassembled WGS sequence"/>
</dbReference>
<dbReference type="GeneID" id="14867845"/>
<dbReference type="SUPFAM" id="SSF52540">
    <property type="entry name" value="P-loop containing nucleoside triphosphate hydrolases"/>
    <property type="match status" value="1"/>
</dbReference>
<dbReference type="InterPro" id="IPR027038">
    <property type="entry name" value="RanGap"/>
</dbReference>
<name>F4Q8J6_CACFS</name>
<evidence type="ECO:0000313" key="7">
    <source>
        <dbReference type="Proteomes" id="UP000007797"/>
    </source>
</evidence>
<evidence type="ECO:0000256" key="5">
    <source>
        <dbReference type="SAM" id="MobiDB-lite"/>
    </source>
</evidence>
<dbReference type="GO" id="GO:0031267">
    <property type="term" value="F:small GTPase binding"/>
    <property type="evidence" value="ECO:0007669"/>
    <property type="project" value="TreeGrafter"/>
</dbReference>
<dbReference type="InterPro" id="IPR032675">
    <property type="entry name" value="LRR_dom_sf"/>
</dbReference>
<keyword evidence="1" id="KW-0343">GTPase activation</keyword>
<dbReference type="SUPFAM" id="SSF52047">
    <property type="entry name" value="RNI-like"/>
    <property type="match status" value="1"/>
</dbReference>
<feature type="compositionally biased region" description="Basic and acidic residues" evidence="5">
    <location>
        <begin position="310"/>
        <end position="323"/>
    </location>
</feature>
<dbReference type="GO" id="GO:0005525">
    <property type="term" value="F:GTP binding"/>
    <property type="evidence" value="ECO:0007669"/>
    <property type="project" value="InterPro"/>
</dbReference>
<dbReference type="RefSeq" id="XP_004352421.1">
    <property type="nucleotide sequence ID" value="XM_004352369.1"/>
</dbReference>
<dbReference type="SMART" id="SM00174">
    <property type="entry name" value="RHO"/>
    <property type="match status" value="1"/>
</dbReference>
<dbReference type="Pfam" id="PF13516">
    <property type="entry name" value="LRR_6"/>
    <property type="match status" value="3"/>
</dbReference>
<reference evidence="7" key="1">
    <citation type="journal article" date="2011" name="Genome Res.">
        <title>Phylogeny-wide analysis of social amoeba genomes highlights ancient origins for complex intercellular communication.</title>
        <authorList>
            <person name="Heidel A.J."/>
            <person name="Lawal H.M."/>
            <person name="Felder M."/>
            <person name="Schilde C."/>
            <person name="Helps N.R."/>
            <person name="Tunggal B."/>
            <person name="Rivero F."/>
            <person name="John U."/>
            <person name="Schleicher M."/>
            <person name="Eichinger L."/>
            <person name="Platzer M."/>
            <person name="Noegel A.A."/>
            <person name="Schaap P."/>
            <person name="Gloeckner G."/>
        </authorList>
    </citation>
    <scope>NUCLEOTIDE SEQUENCE [LARGE SCALE GENOMIC DNA]</scope>
    <source>
        <strain evidence="7">SH3</strain>
    </source>
</reference>
<protein>
    <submittedName>
        <fullName evidence="6">Leucine-rich repeat-containing protein</fullName>
    </submittedName>
</protein>
<dbReference type="GO" id="GO:0005634">
    <property type="term" value="C:nucleus"/>
    <property type="evidence" value="ECO:0007669"/>
    <property type="project" value="TreeGrafter"/>
</dbReference>
<feature type="coiled-coil region" evidence="4">
    <location>
        <begin position="233"/>
        <end position="291"/>
    </location>
</feature>
<gene>
    <name evidence="6" type="ORF">DFA_09768</name>
</gene>
<dbReference type="AlphaFoldDB" id="F4Q8J6"/>
<feature type="compositionally biased region" description="Low complexity" evidence="5">
    <location>
        <begin position="324"/>
        <end position="336"/>
    </location>
</feature>
<dbReference type="SMART" id="SM00368">
    <property type="entry name" value="LRR_RI"/>
    <property type="match status" value="4"/>
</dbReference>
<dbReference type="InterPro" id="IPR001611">
    <property type="entry name" value="Leu-rich_rpt"/>
</dbReference>
<dbReference type="GO" id="GO:0048471">
    <property type="term" value="C:perinuclear region of cytoplasm"/>
    <property type="evidence" value="ECO:0007669"/>
    <property type="project" value="TreeGrafter"/>
</dbReference>
<dbReference type="InterPro" id="IPR001806">
    <property type="entry name" value="Small_GTPase"/>
</dbReference>
<dbReference type="Gene3D" id="3.80.10.10">
    <property type="entry name" value="Ribonuclease Inhibitor"/>
    <property type="match status" value="1"/>
</dbReference>
<dbReference type="PANTHER" id="PTHR24113:SF12">
    <property type="entry name" value="RAN GTPASE-ACTIVATING PROTEIN 1"/>
    <property type="match status" value="1"/>
</dbReference>
<evidence type="ECO:0000256" key="3">
    <source>
        <dbReference type="ARBA" id="ARBA00022737"/>
    </source>
</evidence>
<dbReference type="Gene3D" id="3.40.50.300">
    <property type="entry name" value="P-loop containing nucleotide triphosphate hydrolases"/>
    <property type="match status" value="1"/>
</dbReference>